<feature type="compositionally biased region" description="Basic and acidic residues" evidence="1">
    <location>
        <begin position="132"/>
        <end position="150"/>
    </location>
</feature>
<reference evidence="2 3" key="1">
    <citation type="submission" date="2023-03" db="EMBL/GenBank/DDBJ databases">
        <title>High recombination rates correlate with genetic variation in Cardiocondyla obscurior ants.</title>
        <authorList>
            <person name="Errbii M."/>
        </authorList>
    </citation>
    <scope>NUCLEOTIDE SEQUENCE [LARGE SCALE GENOMIC DNA]</scope>
    <source>
        <strain evidence="2">Alpha-2009</strain>
        <tissue evidence="2">Whole body</tissue>
    </source>
</reference>
<sequence>MPRAAHTRPDHPPSTDPPRRSRPSPRARKRTVAPARANGQGDRTKEKRERIRGEREREKRKSCGNGKRGEGAITRASGSALPIVTYVFYATSPALPGATPPLSRGYRRGWSVSKSRPRVRKCRAEGAWCASERADGRARSREERSSRGYI</sequence>
<protein>
    <submittedName>
        <fullName evidence="2">Uncharacterized protein</fullName>
    </submittedName>
</protein>
<evidence type="ECO:0000313" key="3">
    <source>
        <dbReference type="Proteomes" id="UP001430953"/>
    </source>
</evidence>
<dbReference type="AlphaFoldDB" id="A0AAW2EX65"/>
<dbReference type="Proteomes" id="UP001430953">
    <property type="component" value="Unassembled WGS sequence"/>
</dbReference>
<keyword evidence="3" id="KW-1185">Reference proteome</keyword>
<dbReference type="EMBL" id="JADYXP020000018">
    <property type="protein sequence ID" value="KAL0106257.1"/>
    <property type="molecule type" value="Genomic_DNA"/>
</dbReference>
<feature type="region of interest" description="Disordered" evidence="1">
    <location>
        <begin position="93"/>
        <end position="150"/>
    </location>
</feature>
<evidence type="ECO:0000256" key="1">
    <source>
        <dbReference type="SAM" id="MobiDB-lite"/>
    </source>
</evidence>
<comment type="caution">
    <text evidence="2">The sequence shown here is derived from an EMBL/GenBank/DDBJ whole genome shotgun (WGS) entry which is preliminary data.</text>
</comment>
<proteinExistence type="predicted"/>
<organism evidence="2 3">
    <name type="scientific">Cardiocondyla obscurior</name>
    <dbReference type="NCBI Taxonomy" id="286306"/>
    <lineage>
        <taxon>Eukaryota</taxon>
        <taxon>Metazoa</taxon>
        <taxon>Ecdysozoa</taxon>
        <taxon>Arthropoda</taxon>
        <taxon>Hexapoda</taxon>
        <taxon>Insecta</taxon>
        <taxon>Pterygota</taxon>
        <taxon>Neoptera</taxon>
        <taxon>Endopterygota</taxon>
        <taxon>Hymenoptera</taxon>
        <taxon>Apocrita</taxon>
        <taxon>Aculeata</taxon>
        <taxon>Formicoidea</taxon>
        <taxon>Formicidae</taxon>
        <taxon>Myrmicinae</taxon>
        <taxon>Cardiocondyla</taxon>
    </lineage>
</organism>
<name>A0AAW2EX65_9HYME</name>
<feature type="compositionally biased region" description="Basic residues" evidence="1">
    <location>
        <begin position="20"/>
        <end position="31"/>
    </location>
</feature>
<gene>
    <name evidence="2" type="ORF">PUN28_016161</name>
</gene>
<evidence type="ECO:0000313" key="2">
    <source>
        <dbReference type="EMBL" id="KAL0106257.1"/>
    </source>
</evidence>
<feature type="region of interest" description="Disordered" evidence="1">
    <location>
        <begin position="1"/>
        <end position="73"/>
    </location>
</feature>
<feature type="compositionally biased region" description="Basic and acidic residues" evidence="1">
    <location>
        <begin position="7"/>
        <end position="19"/>
    </location>
</feature>
<feature type="compositionally biased region" description="Basic and acidic residues" evidence="1">
    <location>
        <begin position="42"/>
        <end position="61"/>
    </location>
</feature>
<accession>A0AAW2EX65</accession>